<dbReference type="OrthoDB" id="5959922at2759"/>
<dbReference type="GO" id="GO:0015074">
    <property type="term" value="P:DNA integration"/>
    <property type="evidence" value="ECO:0007669"/>
    <property type="project" value="InterPro"/>
</dbReference>
<evidence type="ECO:0000313" key="3">
    <source>
        <dbReference type="Proteomes" id="UP000275408"/>
    </source>
</evidence>
<dbReference type="EMBL" id="RCHS01004226">
    <property type="protein sequence ID" value="RMX36738.1"/>
    <property type="molecule type" value="Genomic_DNA"/>
</dbReference>
<accession>A0A3M6T606</accession>
<comment type="caution">
    <text evidence="2">The sequence shown here is derived from an EMBL/GenBank/DDBJ whole genome shotgun (WGS) entry which is preliminary data.</text>
</comment>
<dbReference type="Proteomes" id="UP000275408">
    <property type="component" value="Unassembled WGS sequence"/>
</dbReference>
<dbReference type="InterPro" id="IPR013762">
    <property type="entry name" value="Integrase-like_cat_sf"/>
</dbReference>
<reference evidence="2 3" key="1">
    <citation type="journal article" date="2018" name="Sci. Rep.">
        <title>Comparative analysis of the Pocillopora damicornis genome highlights role of immune system in coral evolution.</title>
        <authorList>
            <person name="Cunning R."/>
            <person name="Bay R.A."/>
            <person name="Gillette P."/>
            <person name="Baker A.C."/>
            <person name="Traylor-Knowles N."/>
        </authorList>
    </citation>
    <scope>NUCLEOTIDE SEQUENCE [LARGE SCALE GENOMIC DNA]</scope>
    <source>
        <strain evidence="2">RSMAS</strain>
        <tissue evidence="2">Whole animal</tissue>
    </source>
</reference>
<sequence>MGDSSVQDLPHLGQYEEEDDEVQEVENEETEELQEEEEKARFLSHFAGPSFHHPLNDNCKCPPIWGSGQYDNWRAGGSQGDQATLFSYLKVYVSEMRRQVSNSGSKYIDDRSMPVFLSWNGAKLESGQLSTAINAAWKKVGMEGHVSSTIFRKSTVTKVHGDHEEMKGYLADLMGHKTTTAV</sequence>
<evidence type="ECO:0008006" key="4">
    <source>
        <dbReference type="Google" id="ProtNLM"/>
    </source>
</evidence>
<gene>
    <name evidence="2" type="ORF">pdam_00023186</name>
</gene>
<dbReference type="GO" id="GO:0006310">
    <property type="term" value="P:DNA recombination"/>
    <property type="evidence" value="ECO:0007669"/>
    <property type="project" value="InterPro"/>
</dbReference>
<dbReference type="GO" id="GO:0003677">
    <property type="term" value="F:DNA binding"/>
    <property type="evidence" value="ECO:0007669"/>
    <property type="project" value="InterPro"/>
</dbReference>
<feature type="region of interest" description="Disordered" evidence="1">
    <location>
        <begin position="1"/>
        <end position="39"/>
    </location>
</feature>
<proteinExistence type="predicted"/>
<evidence type="ECO:0000256" key="1">
    <source>
        <dbReference type="SAM" id="MobiDB-lite"/>
    </source>
</evidence>
<evidence type="ECO:0000313" key="2">
    <source>
        <dbReference type="EMBL" id="RMX36738.1"/>
    </source>
</evidence>
<dbReference type="AlphaFoldDB" id="A0A3M6T606"/>
<protein>
    <recommendedName>
        <fullName evidence="4">Tyr recombinase domain-containing protein</fullName>
    </recommendedName>
</protein>
<name>A0A3M6T606_POCDA</name>
<dbReference type="Gene3D" id="1.10.443.10">
    <property type="entry name" value="Intergrase catalytic core"/>
    <property type="match status" value="1"/>
</dbReference>
<organism evidence="2 3">
    <name type="scientific">Pocillopora damicornis</name>
    <name type="common">Cauliflower coral</name>
    <name type="synonym">Millepora damicornis</name>
    <dbReference type="NCBI Taxonomy" id="46731"/>
    <lineage>
        <taxon>Eukaryota</taxon>
        <taxon>Metazoa</taxon>
        <taxon>Cnidaria</taxon>
        <taxon>Anthozoa</taxon>
        <taxon>Hexacorallia</taxon>
        <taxon>Scleractinia</taxon>
        <taxon>Astrocoeniina</taxon>
        <taxon>Pocilloporidae</taxon>
        <taxon>Pocillopora</taxon>
    </lineage>
</organism>
<keyword evidence="3" id="KW-1185">Reference proteome</keyword>
<feature type="compositionally biased region" description="Acidic residues" evidence="1">
    <location>
        <begin position="15"/>
        <end position="37"/>
    </location>
</feature>